<keyword evidence="1" id="KW-0812">Transmembrane</keyword>
<feature type="transmembrane region" description="Helical" evidence="1">
    <location>
        <begin position="82"/>
        <end position="100"/>
    </location>
</feature>
<feature type="transmembrane region" description="Helical" evidence="1">
    <location>
        <begin position="120"/>
        <end position="143"/>
    </location>
</feature>
<keyword evidence="1" id="KW-1133">Transmembrane helix</keyword>
<feature type="transmembrane region" description="Helical" evidence="1">
    <location>
        <begin position="196"/>
        <end position="218"/>
    </location>
</feature>
<dbReference type="RefSeq" id="WP_120103002.1">
    <property type="nucleotide sequence ID" value="NZ_QKNY01000013.1"/>
</dbReference>
<reference evidence="2 3" key="1">
    <citation type="submission" date="2018-06" db="EMBL/GenBank/DDBJ databases">
        <title>Halonotius sp. F13-13 a new haloarchaeeon isolated from a solar saltern from Isla Cristina, Huelva, Spain.</title>
        <authorList>
            <person name="Duran-Viseras A."/>
            <person name="Sanchez-Porro C."/>
            <person name="Ventosa A."/>
        </authorList>
    </citation>
    <scope>NUCLEOTIDE SEQUENCE [LARGE SCALE GENOMIC DNA]</scope>
    <source>
        <strain evidence="2 3">F13-13</strain>
    </source>
</reference>
<comment type="caution">
    <text evidence="2">The sequence shown here is derived from an EMBL/GenBank/DDBJ whole genome shotgun (WGS) entry which is preliminary data.</text>
</comment>
<sequence>MTQSAFLGTLAFAGGAGVTTFFSPCAFPLLPGYVGYYVHNSDESTPAIVSAIAAAVGALLAVGVIGGLALRVGQQVTTVLPLFEPLAGVALVVFGVVILFGVTPSQPIELPARPDSLLGFAGFGAVYAVAAAGCVVPVFFGVISQALTLPDLQAVVVLGGYAVGLAAPLVGVTLLTSAGIESWRAAGRYTGWLKRGAAVVMIAAGIGQLYLSIVVLAVV</sequence>
<feature type="transmembrane region" description="Helical" evidence="1">
    <location>
        <begin position="46"/>
        <end position="70"/>
    </location>
</feature>
<evidence type="ECO:0000313" key="3">
    <source>
        <dbReference type="Proteomes" id="UP000276588"/>
    </source>
</evidence>
<dbReference type="InterPro" id="IPR051790">
    <property type="entry name" value="Cytochrome_c-biogenesis_DsbD"/>
</dbReference>
<dbReference type="EMBL" id="QKNY01000013">
    <property type="protein sequence ID" value="RJX42752.1"/>
    <property type="molecule type" value="Genomic_DNA"/>
</dbReference>
<protein>
    <submittedName>
        <fullName evidence="2">Cytochrome C biogenesis protein</fullName>
    </submittedName>
</protein>
<dbReference type="Proteomes" id="UP000276588">
    <property type="component" value="Unassembled WGS sequence"/>
</dbReference>
<dbReference type="AlphaFoldDB" id="A0A3A6PWR9"/>
<name>A0A3A6PWR9_9EURY</name>
<feature type="transmembrane region" description="Helical" evidence="1">
    <location>
        <begin position="155"/>
        <end position="176"/>
    </location>
</feature>
<proteinExistence type="predicted"/>
<keyword evidence="3" id="KW-1185">Reference proteome</keyword>
<keyword evidence="1" id="KW-0472">Membrane</keyword>
<evidence type="ECO:0000313" key="2">
    <source>
        <dbReference type="EMBL" id="RJX42752.1"/>
    </source>
</evidence>
<evidence type="ECO:0000256" key="1">
    <source>
        <dbReference type="SAM" id="Phobius"/>
    </source>
</evidence>
<dbReference type="PANTHER" id="PTHR31272:SF9">
    <property type="entry name" value="BLL1027 PROTEIN"/>
    <property type="match status" value="1"/>
</dbReference>
<accession>A0A3A6PWR9</accession>
<organism evidence="2 3">
    <name type="scientific">Halonotius aquaticus</name>
    <dbReference type="NCBI Taxonomy" id="2216978"/>
    <lineage>
        <taxon>Archaea</taxon>
        <taxon>Methanobacteriati</taxon>
        <taxon>Methanobacteriota</taxon>
        <taxon>Stenosarchaea group</taxon>
        <taxon>Halobacteria</taxon>
        <taxon>Halobacteriales</taxon>
        <taxon>Haloferacaceae</taxon>
        <taxon>Halonotius</taxon>
    </lineage>
</organism>
<gene>
    <name evidence="2" type="ORF">DM826_08645</name>
</gene>
<dbReference type="PANTHER" id="PTHR31272">
    <property type="entry name" value="CYTOCHROME C-TYPE BIOGENESIS PROTEIN HI_1454-RELATED"/>
    <property type="match status" value="1"/>
</dbReference>